<dbReference type="Gene3D" id="1.20.920.30">
    <property type="match status" value="1"/>
</dbReference>
<dbReference type="Gene3D" id="1.20.58.1120">
    <property type="match status" value="1"/>
</dbReference>
<dbReference type="Gene3D" id="1.20.920.20">
    <property type="match status" value="1"/>
</dbReference>
<dbReference type="InterPro" id="IPR042228">
    <property type="entry name" value="Dynein_linker_3"/>
</dbReference>
<evidence type="ECO:0000256" key="9">
    <source>
        <dbReference type="ARBA" id="ARBA00023017"/>
    </source>
</evidence>
<dbReference type="InterPro" id="IPR043157">
    <property type="entry name" value="Dynein_AAA1S"/>
</dbReference>
<evidence type="ECO:0000256" key="7">
    <source>
        <dbReference type="ARBA" id="ARBA00022741"/>
    </source>
</evidence>
<dbReference type="GO" id="GO:0000070">
    <property type="term" value="P:mitotic sister chromatid segregation"/>
    <property type="evidence" value="ECO:0007669"/>
    <property type="project" value="UniProtKB-ARBA"/>
</dbReference>
<dbReference type="Pfam" id="PF12781">
    <property type="entry name" value="AAA_9"/>
    <property type="match status" value="2"/>
</dbReference>
<dbReference type="InterPro" id="IPR035706">
    <property type="entry name" value="AAA_9"/>
</dbReference>
<evidence type="ECO:0000256" key="1">
    <source>
        <dbReference type="ARBA" id="ARBA00004245"/>
    </source>
</evidence>
<evidence type="ECO:0000313" key="22">
    <source>
        <dbReference type="Proteomes" id="UP001549921"/>
    </source>
</evidence>
<dbReference type="GO" id="GO:0030286">
    <property type="term" value="C:dynein complex"/>
    <property type="evidence" value="ECO:0007669"/>
    <property type="project" value="UniProtKB-KW"/>
</dbReference>
<keyword evidence="11" id="KW-0505">Motor protein</keyword>
<dbReference type="InterPro" id="IPR024317">
    <property type="entry name" value="Dynein_heavy_chain_D4_dom"/>
</dbReference>
<dbReference type="Gene3D" id="6.10.140.1060">
    <property type="match status" value="1"/>
</dbReference>
<evidence type="ECO:0000259" key="20">
    <source>
        <dbReference type="Pfam" id="PF22597"/>
    </source>
</evidence>
<dbReference type="GO" id="GO:0005524">
    <property type="term" value="F:ATP binding"/>
    <property type="evidence" value="ECO:0007669"/>
    <property type="project" value="UniProtKB-KW"/>
</dbReference>
<feature type="domain" description="Dynein heavy chain linker" evidence="14">
    <location>
        <begin position="2"/>
        <end position="121"/>
    </location>
</feature>
<evidence type="ECO:0000256" key="2">
    <source>
        <dbReference type="ARBA" id="ARBA00008887"/>
    </source>
</evidence>
<evidence type="ECO:0000256" key="12">
    <source>
        <dbReference type="ARBA" id="ARBA00023212"/>
    </source>
</evidence>
<sequence length="2782" mass="304864">MLDSISEQLHACQSALNLYIDEKRSIFPRLYFLSDDDLLELLGQARAGAEGREAVMQTHLKKLFPGITGVRLGPGDMSITALCSQYDETLQLDHPVDIDCHVEVWLKNLEIEMRSSLQNMALKCVVTSSLQDQDPFTLPAQILCLAQNVRFTEQAERAINAKELHKLKANIEKENSYYATAEIEDESERYKKQALILQCAHYMLVVQSLIDSNVVSTSDWLWQKQLRFYLLSSKEIVAKMGLAQISYSYEYLGVHTGQFVRTELADECFLILTQSLHLGLVGNPFGPAGTGKTESVKALGGLVGRLVLVFNCDEAMDAECMGRLLTGLALCGAWGCFDEFNRLSAATLAAVSHQFASLLPAMAHSARNTDKTASLNGKQVKVSPWCGVAATLNPAGRGYGGRRALPAALERALRPVAMVQPRAEPLAAQLLAARSVTHAPQLAADLNDVFTVARHLLSEQRHYDWGLRALKAAVGSCGAALAARTLDSLPSQRQATRRLLTLNNISKLTREDAERFENILSLVFADVPKEEQSADPICKALESSFESLRLIHNKSQIQKCTEVYEQLQQRMGVVIVGPPGSGKTTIRRLLKSALVSQGKNIVEYVICPKAMSRNCLLGHIDHDTRQWTDGVISSTALEISNQPSDVWSWVVCDGDIDPEWIEALNSVLDDNRLLTLPSGWRIQFGSNVNFIFETHSLEHASPATVSRMGIILLSEESSCAQEVLDNWMKKIELENDSSKVAAPLLQQAIKKCLEWFRANQSNILIKSYDFSLVKQIITQFEYIAQNTGSNTCPSIPEDIAYSAIERSVLGILKENSVDSFHQKLSDTLGTPPTPIVTGGEWVSENLYLSTRLAACEPAVRACALSQDSHLLLIGPDATAKSALIEYVLKETNLTAITIDCTPILEPEDIIAELKRNNAVRSGGGYGGGESGGGGRVALVVRSLQRAASDSWRCSAVHQFLLQLIQYGGFWSRGGGEEGGAAWCGSRVLVLASATAPPHSPRLAAALAHISIPEPDDEELLELAKNYLRQNVDKNVNEKDITNVAANMLSMFKEVTETFYSQSHYKWNADHLRQWCENVKWYSPANSTELIMSIQDEANAIFRDRLVTDDEKGRFNAIAKQYLKSNSNATVYFVPKLKSDGIYMEAMEYNDWCQRTQKLINQCLTENENVFGDSGAEVCSELGTLCSSMARACRGGIGLSVLVGSAGVGRRAAAQLAAAQLPATLVLITNPQHFHSLMKNALGSASEGTRTLVLICESVAGAVQLSGIEALHAANSVHAVPTNMMPAQNSPHMLQNIKQNLGIAICLDKDQENVWEVIEKYPLLYNSGHVVWLERWSADTLRQMPALVIQRLVKESLTEVSKEELQSIPTEGFVQIYESLETSWSRSPCRYINFIKTYFNLVNKKKQALAQRQTMLSAGVKALRRARSEVATLQAEAAEQQAALGEKQESANRALEQIAATVRANTDQREEMQVLKKNIETENDKLQIRKKEIEDELASVEPVIAAARSAVGDIRPESLSEIRSLRAPPDVVRDVLEGVLRLMGIADTSWHSMKNFLSKRGVKEDIRCMDASQITPEAVESVEKLLKTRGGSFEPTTAKRASAACAPLAAWVRANLAYAGALARVRPLQVQQAKLHKNLRAAEEQLNALSSGLATVDERVAALQQQLGQHTRDAAALELRLGAAKQTIAAATALIDTLAHEYDAWETDLEHISKEIVQLNSRSLLASAYIVYLPDVTEQQARERLKKWGALIGFDDESFSVLNFLSTPEKQLKWEADGLPSDTSAIKNAVLIDQALQAQRCGFTPLVIDPDGEAITWLKNTLAEMHCDFVSQHSEKLLTAVQYAVRLGRTLVITDVDSMHESWAGLLYGGHAARLVLVSRDAALGARLPPPRAARLAPLHFTARLEALTDQLVYYALQRLNPEVNNKSKEIKLKKATLQKQQHELQENLLRDLSSNNDILHDANLLASLNKTRETGATIAEALAAAHAITTSTRAACDTYRPTATRAASLALAVKRLAGHRPLLALPVDVVLDVYVDALRRGDAKNIDNDEVIKYITRRIIERVLLGLHKKDKYVIVLHILKQVYYDAIPDKLWQLFLGNVIGNDEQKTIDEIKKTYTWIPNDRIKKVVQLKTVDEELFNKLSLQNADLWNEFLSTGDLNVVSRLRLNAFETVVAVAAMRPDSLYRAIIAFVDHLLGAGWWSGSEAVSTAAKWCAGRSSAAGGTGRGVRPALVLAAHAADVLASYARARRTTLTQVGVEDGISAWEAAVEAARGSGGWLALLVGASPFTDDLHNFIASFGQRPAEDFNEEFRIWIVSEDRDIPPLIANACVNVILEAPEGVKHNVLGTLSAWGGYEGEPLLVRAHACLALFHAVVQERRAYIPQGWSQWYAWEWGEVVACCAALRSGGVGTRALVLALYGARAHAAPDRAALAALHRATLADHALASVWRPLGLSLRLPLANTTQAYSSAFEALPQIDTPQLLGLPANCRIAWERTAANDIINGLKELDSTTNTYQENKTSVTPLKLILALWKKLMSGSPLLKADYQIDQRVVGWWGSVCASEVREAARAARALHQAFATLARQSHRAPPLHKVPEEWHSLWAGPARPDAYVREFCSRAHAAHARMAAPFADDYLPKEVDLRGWLRPARVVWALRAVSAARTGTAPGALNLSVKWDCTEISRESGASVVVVGLRLSGAEWAGAALAPPAPTAPPHAPAPPLLLRFLPKSGSSALSPEGTAEVPLFASAARAECVCAVRAPLAPPLDRDAAALHAVALYVAPAD</sequence>
<evidence type="ECO:0000259" key="14">
    <source>
        <dbReference type="Pfam" id="PF08393"/>
    </source>
</evidence>
<dbReference type="PANTHER" id="PTHR45703:SF22">
    <property type="entry name" value="DYNEIN CYTOPLASMIC 2 HEAVY CHAIN 1"/>
    <property type="match status" value="1"/>
</dbReference>
<dbReference type="FunFam" id="3.40.50.300:FF:000996">
    <property type="entry name" value="Cytoplasmic dynein heavy chain"/>
    <property type="match status" value="1"/>
</dbReference>
<accession>A0ABD0T7Z1</accession>
<keyword evidence="8" id="KW-0067">ATP-binding</keyword>
<gene>
    <name evidence="21" type="ORF">ABMA28_016193</name>
</gene>
<dbReference type="GO" id="GO:0005938">
    <property type="term" value="C:cell cortex"/>
    <property type="evidence" value="ECO:0007669"/>
    <property type="project" value="UniProtKB-ARBA"/>
</dbReference>
<evidence type="ECO:0000256" key="11">
    <source>
        <dbReference type="ARBA" id="ARBA00023175"/>
    </source>
</evidence>
<keyword evidence="10 13" id="KW-0175">Coiled coil</keyword>
<evidence type="ECO:0000259" key="15">
    <source>
        <dbReference type="Pfam" id="PF12774"/>
    </source>
</evidence>
<evidence type="ECO:0000259" key="17">
    <source>
        <dbReference type="Pfam" id="PF12780"/>
    </source>
</evidence>
<evidence type="ECO:0000256" key="5">
    <source>
        <dbReference type="ARBA" id="ARBA00022701"/>
    </source>
</evidence>
<proteinExistence type="inferred from homology"/>
<keyword evidence="6" id="KW-0677">Repeat</keyword>
<dbReference type="Pfam" id="PF12777">
    <property type="entry name" value="MT"/>
    <property type="match status" value="1"/>
</dbReference>
<evidence type="ECO:0000256" key="13">
    <source>
        <dbReference type="SAM" id="Coils"/>
    </source>
</evidence>
<feature type="domain" description="Dynein heavy chain AAA lid" evidence="19">
    <location>
        <begin position="2366"/>
        <end position="2487"/>
    </location>
</feature>
<dbReference type="Gene3D" id="3.40.50.300">
    <property type="entry name" value="P-loop containing nucleotide triphosphate hydrolases"/>
    <property type="match status" value="4"/>
</dbReference>
<dbReference type="FunFam" id="1.20.920.20:FF:000002">
    <property type="entry name" value="Cytoplasmic dynein 1 heavy chain"/>
    <property type="match status" value="1"/>
</dbReference>
<evidence type="ECO:0000259" key="19">
    <source>
        <dbReference type="Pfam" id="PF18198"/>
    </source>
</evidence>
<evidence type="ECO:0000256" key="3">
    <source>
        <dbReference type="ARBA" id="ARBA00022197"/>
    </source>
</evidence>
<evidence type="ECO:0000256" key="10">
    <source>
        <dbReference type="ARBA" id="ARBA00023054"/>
    </source>
</evidence>
<dbReference type="InterPro" id="IPR042219">
    <property type="entry name" value="AAA_lid_11_sf"/>
</dbReference>
<dbReference type="Gene3D" id="3.20.180.20">
    <property type="entry name" value="Dynein heavy chain, N-terminal domain 2"/>
    <property type="match status" value="1"/>
</dbReference>
<comment type="subcellular location">
    <subcellularLocation>
        <location evidence="1">Cytoplasm</location>
        <location evidence="1">Cytoskeleton</location>
    </subcellularLocation>
</comment>
<dbReference type="Gene3D" id="3.10.490.20">
    <property type="match status" value="1"/>
</dbReference>
<keyword evidence="12" id="KW-0206">Cytoskeleton</keyword>
<dbReference type="EMBL" id="JBEDNZ010000008">
    <property type="protein sequence ID" value="KAL0839486.1"/>
    <property type="molecule type" value="Genomic_DNA"/>
</dbReference>
<dbReference type="Proteomes" id="UP001549921">
    <property type="component" value="Unassembled WGS sequence"/>
</dbReference>
<dbReference type="InterPro" id="IPR013602">
    <property type="entry name" value="Dynein_heavy_linker"/>
</dbReference>
<dbReference type="InterPro" id="IPR035699">
    <property type="entry name" value="AAA_6"/>
</dbReference>
<protein>
    <recommendedName>
        <fullName evidence="3">Dynein heavy chain, cytoplasmic</fullName>
    </recommendedName>
</protein>
<feature type="domain" description="Dynein 2 heavy chain 1 cytoplasmic ATPase lid" evidence="20">
    <location>
        <begin position="1037"/>
        <end position="1111"/>
    </location>
</feature>
<dbReference type="InterPro" id="IPR043160">
    <property type="entry name" value="Dynein_C_barrel"/>
</dbReference>
<dbReference type="GO" id="GO:0008569">
    <property type="term" value="F:minus-end-directed microtubule motor activity"/>
    <property type="evidence" value="ECO:0007669"/>
    <property type="project" value="UniProtKB-ARBA"/>
</dbReference>
<evidence type="ECO:0000256" key="6">
    <source>
        <dbReference type="ARBA" id="ARBA00022737"/>
    </source>
</evidence>
<feature type="domain" description="Dynein heavy chain hydrolytic ATP-binding dynein motor region" evidence="15">
    <location>
        <begin position="247"/>
        <end position="584"/>
    </location>
</feature>
<evidence type="ECO:0000256" key="8">
    <source>
        <dbReference type="ARBA" id="ARBA00022840"/>
    </source>
</evidence>
<dbReference type="InterPro" id="IPR041658">
    <property type="entry name" value="AAA_lid_11"/>
</dbReference>
<feature type="domain" description="Dynein heavy chain AAA module D4" evidence="17">
    <location>
        <begin position="1292"/>
        <end position="1400"/>
    </location>
</feature>
<feature type="domain" description="Dynein heavy chain ATP-binding dynein motor region" evidence="18">
    <location>
        <begin position="1772"/>
        <end position="1858"/>
    </location>
</feature>
<dbReference type="InterPro" id="IPR054354">
    <property type="entry name" value="DYNC2H1-like_lid"/>
</dbReference>
<feature type="coiled-coil region" evidence="13">
    <location>
        <begin position="1638"/>
        <end position="1721"/>
    </location>
</feature>
<evidence type="ECO:0000313" key="21">
    <source>
        <dbReference type="EMBL" id="KAL0839486.1"/>
    </source>
</evidence>
<dbReference type="GO" id="GO:1902850">
    <property type="term" value="P:microtubule cytoskeleton organization involved in mitosis"/>
    <property type="evidence" value="ECO:0007669"/>
    <property type="project" value="UniProtKB-ARBA"/>
</dbReference>
<dbReference type="Gene3D" id="1.10.8.710">
    <property type="match status" value="1"/>
</dbReference>
<evidence type="ECO:0000256" key="4">
    <source>
        <dbReference type="ARBA" id="ARBA00022490"/>
    </source>
</evidence>
<dbReference type="GO" id="GO:0030473">
    <property type="term" value="P:nuclear migration along microtubule"/>
    <property type="evidence" value="ECO:0007669"/>
    <property type="project" value="UniProtKB-ARBA"/>
</dbReference>
<keyword evidence="7" id="KW-0547">Nucleotide-binding</keyword>
<dbReference type="Pfam" id="PF18198">
    <property type="entry name" value="AAA_lid_11"/>
    <property type="match status" value="1"/>
</dbReference>
<keyword evidence="5" id="KW-0493">Microtubule</keyword>
<dbReference type="SUPFAM" id="SSF52540">
    <property type="entry name" value="P-loop containing nucleoside triphosphate hydrolases"/>
    <property type="match status" value="3"/>
</dbReference>
<dbReference type="Pfam" id="PF12774">
    <property type="entry name" value="AAA_6"/>
    <property type="match status" value="1"/>
</dbReference>
<comment type="similarity">
    <text evidence="2">Belongs to the dynein heavy chain family.</text>
</comment>
<keyword evidence="4" id="KW-0963">Cytoplasm</keyword>
<evidence type="ECO:0000259" key="16">
    <source>
        <dbReference type="Pfam" id="PF12777"/>
    </source>
</evidence>
<dbReference type="Pfam" id="PF22597">
    <property type="entry name" value="DYN_lid"/>
    <property type="match status" value="1"/>
</dbReference>
<comment type="caution">
    <text evidence="21">The sequence shown here is derived from an EMBL/GenBank/DDBJ whole genome shotgun (WGS) entry which is preliminary data.</text>
</comment>
<dbReference type="Gene3D" id="1.10.8.720">
    <property type="entry name" value="Region D6 of dynein motor"/>
    <property type="match status" value="1"/>
</dbReference>
<dbReference type="GO" id="GO:0000235">
    <property type="term" value="C:astral microtubule"/>
    <property type="evidence" value="ECO:0007669"/>
    <property type="project" value="UniProtKB-ARBA"/>
</dbReference>
<dbReference type="Pfam" id="PF12780">
    <property type="entry name" value="AAA_8"/>
    <property type="match status" value="1"/>
</dbReference>
<name>A0ABD0T7Z1_LOXSC</name>
<dbReference type="PANTHER" id="PTHR45703">
    <property type="entry name" value="DYNEIN HEAVY CHAIN"/>
    <property type="match status" value="1"/>
</dbReference>
<feature type="domain" description="Dynein heavy chain ATP-binding dynein motor region" evidence="18">
    <location>
        <begin position="1873"/>
        <end position="1978"/>
    </location>
</feature>
<dbReference type="InterPro" id="IPR026983">
    <property type="entry name" value="DHC"/>
</dbReference>
<dbReference type="InterPro" id="IPR027417">
    <property type="entry name" value="P-loop_NTPase"/>
</dbReference>
<dbReference type="InterPro" id="IPR024743">
    <property type="entry name" value="Dynein_HC_stalk"/>
</dbReference>
<dbReference type="Pfam" id="PF08393">
    <property type="entry name" value="DHC_N2"/>
    <property type="match status" value="1"/>
</dbReference>
<keyword evidence="9" id="KW-0243">Dynein</keyword>
<feature type="domain" description="Dynein heavy chain coiled coil stalk" evidence="16">
    <location>
        <begin position="1415"/>
        <end position="1746"/>
    </location>
</feature>
<reference evidence="21 22" key="1">
    <citation type="submission" date="2024-06" db="EMBL/GenBank/DDBJ databases">
        <title>A chromosome-level genome assembly of beet webworm, Loxostege sticticalis.</title>
        <authorList>
            <person name="Zhang Y."/>
        </authorList>
    </citation>
    <scope>NUCLEOTIDE SEQUENCE [LARGE SCALE GENOMIC DNA]</scope>
    <source>
        <strain evidence="21">AQ028</strain>
        <tissue evidence="21">Male pupae</tissue>
    </source>
</reference>
<evidence type="ECO:0000259" key="18">
    <source>
        <dbReference type="Pfam" id="PF12781"/>
    </source>
</evidence>
<organism evidence="21 22">
    <name type="scientific">Loxostege sticticalis</name>
    <name type="common">Beet webworm moth</name>
    <dbReference type="NCBI Taxonomy" id="481309"/>
    <lineage>
        <taxon>Eukaryota</taxon>
        <taxon>Metazoa</taxon>
        <taxon>Ecdysozoa</taxon>
        <taxon>Arthropoda</taxon>
        <taxon>Hexapoda</taxon>
        <taxon>Insecta</taxon>
        <taxon>Pterygota</taxon>
        <taxon>Neoptera</taxon>
        <taxon>Endopterygota</taxon>
        <taxon>Lepidoptera</taxon>
        <taxon>Glossata</taxon>
        <taxon>Ditrysia</taxon>
        <taxon>Pyraloidea</taxon>
        <taxon>Crambidae</taxon>
        <taxon>Pyraustinae</taxon>
        <taxon>Loxostege</taxon>
    </lineage>
</organism>
<feature type="coiled-coil region" evidence="13">
    <location>
        <begin position="1422"/>
        <end position="1495"/>
    </location>
</feature>